<gene>
    <name evidence="2" type="ORF">MSSD14B_23220</name>
</gene>
<feature type="coiled-coil region" evidence="1">
    <location>
        <begin position="11"/>
        <end position="45"/>
    </location>
</feature>
<dbReference type="Proteomes" id="UP000387223">
    <property type="component" value="Unassembled WGS sequence"/>
</dbReference>
<accession>A0A5M3Q0D0</accession>
<dbReference type="EMBL" id="BGZI01000015">
    <property type="protein sequence ID" value="GBO88654.1"/>
    <property type="molecule type" value="Genomic_DNA"/>
</dbReference>
<dbReference type="AlphaFoldDB" id="A0A5M3Q0D0"/>
<evidence type="ECO:0000313" key="3">
    <source>
        <dbReference type="Proteomes" id="UP000387223"/>
    </source>
</evidence>
<dbReference type="RefSeq" id="WP_136630281.1">
    <property type="nucleotide sequence ID" value="NZ_BGZI01000015.1"/>
</dbReference>
<name>A0A5M3Q0D0_9GAMM</name>
<comment type="caution">
    <text evidence="2">The sequence shown here is derived from an EMBL/GenBank/DDBJ whole genome shotgun (WGS) entry which is preliminary data.</text>
</comment>
<evidence type="ECO:0000256" key="1">
    <source>
        <dbReference type="SAM" id="Coils"/>
    </source>
</evidence>
<keyword evidence="1" id="KW-0175">Coiled coil</keyword>
<sequence>MADSTSKSEIIERLIESNARLSRLLELAHAENHLLEKEIQSSKTQIAGLLAGINFSTRNQKTSSIEVVNVMLQAMMNKPGSDNG</sequence>
<proteinExistence type="predicted"/>
<reference evidence="2 3" key="1">
    <citation type="journal article" date="2019" name="J. Gen. Appl. Microbiol.">
        <title>Aerobic degradation of cis-dichloroethene by the marine bacterium Marinobacter salsuginis strain 5N-3.</title>
        <authorList>
            <person name="Inoue Y."/>
            <person name="Fukunaga Y."/>
            <person name="Katsumata H."/>
            <person name="Ohji S."/>
            <person name="Hosoyama A."/>
            <person name="Mori K."/>
            <person name="Ando K."/>
        </authorList>
    </citation>
    <scope>NUCLEOTIDE SEQUENCE [LARGE SCALE GENOMIC DNA]</scope>
    <source>
        <strain evidence="2 3">NBRC 109114</strain>
    </source>
</reference>
<protein>
    <submittedName>
        <fullName evidence="2">Uncharacterized protein</fullName>
    </submittedName>
</protein>
<organism evidence="2 3">
    <name type="scientific">Marinobacter salsuginis</name>
    <dbReference type="NCBI Taxonomy" id="418719"/>
    <lineage>
        <taxon>Bacteria</taxon>
        <taxon>Pseudomonadati</taxon>
        <taxon>Pseudomonadota</taxon>
        <taxon>Gammaproteobacteria</taxon>
        <taxon>Pseudomonadales</taxon>
        <taxon>Marinobacteraceae</taxon>
        <taxon>Marinobacter</taxon>
    </lineage>
</organism>
<evidence type="ECO:0000313" key="2">
    <source>
        <dbReference type="EMBL" id="GBO88654.1"/>
    </source>
</evidence>